<accession>A0A4Y1Z9Q1</accession>
<evidence type="ECO:0000313" key="3">
    <source>
        <dbReference type="Proteomes" id="UP000319716"/>
    </source>
</evidence>
<sequence>MIKQKNVPAIHLPVHRRSLFFYLICIWHLLAGNYLVNANCDS</sequence>
<proteinExistence type="predicted"/>
<name>A0A4Y1Z9Q1_9BACL</name>
<feature type="transmembrane region" description="Helical" evidence="1">
    <location>
        <begin position="20"/>
        <end position="36"/>
    </location>
</feature>
<evidence type="ECO:0000256" key="1">
    <source>
        <dbReference type="SAM" id="Phobius"/>
    </source>
</evidence>
<dbReference type="EMBL" id="BEXB01000008">
    <property type="protein sequence ID" value="GAY75782.1"/>
    <property type="molecule type" value="Genomic_DNA"/>
</dbReference>
<keyword evidence="1" id="KW-1133">Transmembrane helix</keyword>
<keyword evidence="1" id="KW-0812">Transmembrane</keyword>
<keyword evidence="1" id="KW-0472">Membrane</keyword>
<comment type="caution">
    <text evidence="2">The sequence shown here is derived from an EMBL/GenBank/DDBJ whole genome shotgun (WGS) entry which is preliminary data.</text>
</comment>
<evidence type="ECO:0000313" key="2">
    <source>
        <dbReference type="EMBL" id="GAY75782.1"/>
    </source>
</evidence>
<dbReference type="Proteomes" id="UP000319716">
    <property type="component" value="Unassembled WGS sequence"/>
</dbReference>
<dbReference type="AlphaFoldDB" id="A0A4Y1Z9Q1"/>
<reference evidence="2 3" key="1">
    <citation type="submission" date="2017-11" db="EMBL/GenBank/DDBJ databases">
        <title>Draft Genome Sequence of Sporolactobacillus inulinus NBRC 111894 Isolated from Koso, a Japanese Sugar-Vegetable Fermented Beverage.</title>
        <authorList>
            <person name="Chiou T.Y."/>
            <person name="Oshima K."/>
            <person name="Suda W."/>
            <person name="Hattori M."/>
            <person name="Takahashi T."/>
        </authorList>
    </citation>
    <scope>NUCLEOTIDE SEQUENCE [LARGE SCALE GENOMIC DNA]</scope>
    <source>
        <strain evidence="2 3">NBRC111894</strain>
    </source>
</reference>
<gene>
    <name evidence="2" type="ORF">NBRC111894_1336</name>
</gene>
<organism evidence="2 3">
    <name type="scientific">Sporolactobacillus inulinus</name>
    <dbReference type="NCBI Taxonomy" id="2078"/>
    <lineage>
        <taxon>Bacteria</taxon>
        <taxon>Bacillati</taxon>
        <taxon>Bacillota</taxon>
        <taxon>Bacilli</taxon>
        <taxon>Bacillales</taxon>
        <taxon>Sporolactobacillaceae</taxon>
        <taxon>Sporolactobacillus</taxon>
    </lineage>
</organism>
<protein>
    <submittedName>
        <fullName evidence="2">Uncharacterized protein</fullName>
    </submittedName>
</protein>